<feature type="transmembrane region" description="Helical" evidence="1">
    <location>
        <begin position="20"/>
        <end position="42"/>
    </location>
</feature>
<name>A0ABD5LZP2_PROMI</name>
<keyword evidence="1" id="KW-0812">Transmembrane</keyword>
<protein>
    <recommendedName>
        <fullName evidence="3">Peptidoglycan-binding protein</fullName>
    </recommendedName>
</protein>
<dbReference type="RefSeq" id="WP_255262624.1">
    <property type="nucleotide sequence ID" value="NZ_NXKC01000007.1"/>
</dbReference>
<accession>A0ABD5LZP2</accession>
<organism evidence="2">
    <name type="scientific">Proteus mirabilis</name>
    <dbReference type="NCBI Taxonomy" id="584"/>
    <lineage>
        <taxon>Bacteria</taxon>
        <taxon>Pseudomonadati</taxon>
        <taxon>Pseudomonadota</taxon>
        <taxon>Gammaproteobacteria</taxon>
        <taxon>Enterobacterales</taxon>
        <taxon>Morganellaceae</taxon>
        <taxon>Proteus</taxon>
    </lineage>
</organism>
<evidence type="ECO:0008006" key="3">
    <source>
        <dbReference type="Google" id="ProtNLM"/>
    </source>
</evidence>
<keyword evidence="1" id="KW-0472">Membrane</keyword>
<reference evidence="2" key="1">
    <citation type="submission" date="2021-05" db="EMBL/GenBank/DDBJ databases">
        <title>First report of NDM-5 and VEB-6 producing Proteus mirabilis isolated from blood of a sepsis patient in Kolkata, India.</title>
        <authorList>
            <person name="Halder G."/>
            <person name="Chaudhuri B."/>
            <person name="Dutta S."/>
        </authorList>
    </citation>
    <scope>NUCLEOTIDE SEQUENCE [LARGE SCALE GENOMIC DNA]</scope>
    <source>
        <strain evidence="2">7049</strain>
    </source>
</reference>
<proteinExistence type="predicted"/>
<dbReference type="EMBL" id="JADQCH020000002">
    <property type="protein sequence ID" value="MEY2344889.1"/>
    <property type="molecule type" value="Genomic_DNA"/>
</dbReference>
<keyword evidence="1" id="KW-1133">Transmembrane helix</keyword>
<comment type="caution">
    <text evidence="2">The sequence shown here is derived from an EMBL/GenBank/DDBJ whole genome shotgun (WGS) entry which is preliminary data.</text>
</comment>
<sequence length="77" mass="8674">MTTLNNVPSPRPSSITRKVAWLNIFIQLAFPIVTTMPTQTFANENNFKKHNISDINQQNTYQVKAGDTPESIAKNLI</sequence>
<dbReference type="AlphaFoldDB" id="A0ABD5LZP2"/>
<gene>
    <name evidence="2" type="ORF">I3679_015930</name>
</gene>
<evidence type="ECO:0000313" key="2">
    <source>
        <dbReference type="EMBL" id="MEY2344889.1"/>
    </source>
</evidence>
<evidence type="ECO:0000256" key="1">
    <source>
        <dbReference type="SAM" id="Phobius"/>
    </source>
</evidence>